<reference evidence="1" key="1">
    <citation type="submission" date="2022-08" db="UniProtKB">
        <authorList>
            <consortium name="EnsemblMetazoa"/>
        </authorList>
    </citation>
    <scope>IDENTIFICATION</scope>
</reference>
<dbReference type="Proteomes" id="UP000075882">
    <property type="component" value="Unassembled WGS sequence"/>
</dbReference>
<name>A0A8W7Q101_ANOCL</name>
<organism evidence="1">
    <name type="scientific">Anopheles coluzzii</name>
    <name type="common">African malaria mosquito</name>
    <dbReference type="NCBI Taxonomy" id="1518534"/>
    <lineage>
        <taxon>Eukaryota</taxon>
        <taxon>Metazoa</taxon>
        <taxon>Ecdysozoa</taxon>
        <taxon>Arthropoda</taxon>
        <taxon>Hexapoda</taxon>
        <taxon>Insecta</taxon>
        <taxon>Pterygota</taxon>
        <taxon>Neoptera</taxon>
        <taxon>Endopterygota</taxon>
        <taxon>Diptera</taxon>
        <taxon>Nematocera</taxon>
        <taxon>Culicoidea</taxon>
        <taxon>Culicidae</taxon>
        <taxon>Anophelinae</taxon>
        <taxon>Anopheles</taxon>
    </lineage>
</organism>
<accession>A0A8W7Q101</accession>
<sequence length="156" mass="16406">LTNRISSMVPSGPAGVSKMLPSTRTGRAFAFGRHHFLLSLGLCCILQLCLLAGSANATSMYYKKVSGEKYEPDWVPVSSTVIPLVERVVSVGARTKPSAGADGSQHPGAARLQSADESYKRAYVKHISKFTKIGTAGALVQPGTLITGKQAASAKD</sequence>
<dbReference type="EnsemblMetazoa" id="ACOM040952-RA">
    <property type="protein sequence ID" value="ACOM040952-PA.1"/>
    <property type="gene ID" value="ACOM040952"/>
</dbReference>
<proteinExistence type="predicted"/>
<evidence type="ECO:0000313" key="1">
    <source>
        <dbReference type="EnsemblMetazoa" id="ACOM040952-PA.1"/>
    </source>
</evidence>
<dbReference type="AlphaFoldDB" id="A0A8W7Q101"/>
<protein>
    <submittedName>
        <fullName evidence="1">Uncharacterized protein</fullName>
    </submittedName>
</protein>
<dbReference type="VEuPathDB" id="VectorBase:ACON2_038240"/>